<dbReference type="Proteomes" id="UP000053831">
    <property type="component" value="Unassembled WGS sequence"/>
</dbReference>
<sequence>MASIQPEGVLAPLYLSEAIVPACAPVQLPAFPACRLPPPRGSNILLIIPTGNKDKMDVIKECVEHHALLGAQVFTETVHVDSGVGEQPYNSAGALGVFNRISNALKTISDDRLASLMEEHGIGTVLVGAIENFVQTKDVPRPADHAVAVLHNATTGEMATACSRGVTLDPEYVGWAMALGCVHGHPDHGKETVGNMLAARFQGLDSKNWHEVLAGVSRYALLREALANLNFTW</sequence>
<accession>A0A0M8N962</accession>
<protein>
    <submittedName>
        <fullName evidence="1">Uncharacterized protein</fullName>
    </submittedName>
</protein>
<dbReference type="Gene3D" id="3.90.950.10">
    <property type="match status" value="1"/>
</dbReference>
<comment type="caution">
    <text evidence="1">The sequence shown here is derived from an EMBL/GenBank/DDBJ whole genome shotgun (WGS) entry which is preliminary data.</text>
</comment>
<dbReference type="InterPro" id="IPR029001">
    <property type="entry name" value="ITPase-like_fam"/>
</dbReference>
<keyword evidence="2" id="KW-1185">Reference proteome</keyword>
<reference evidence="1 2" key="1">
    <citation type="submission" date="2015-07" db="EMBL/GenBank/DDBJ databases">
        <title>The genome of the fungus Escovopsis weberi, a specialized disease agent of ant agriculture.</title>
        <authorList>
            <person name="de Man T.J."/>
            <person name="Stajich J.E."/>
            <person name="Kubicek C.P."/>
            <person name="Chenthamara K."/>
            <person name="Atanasova L."/>
            <person name="Druzhinina I.S."/>
            <person name="Birnbaum S."/>
            <person name="Barribeau S.M."/>
            <person name="Teiling C."/>
            <person name="Suen G."/>
            <person name="Currie C."/>
            <person name="Gerardo N.M."/>
        </authorList>
    </citation>
    <scope>NUCLEOTIDE SEQUENCE [LARGE SCALE GENOMIC DNA]</scope>
</reference>
<dbReference type="OrthoDB" id="4968544at2759"/>
<dbReference type="SUPFAM" id="SSF52972">
    <property type="entry name" value="ITPase-like"/>
    <property type="match status" value="1"/>
</dbReference>
<dbReference type="EMBL" id="LGSR01000006">
    <property type="protein sequence ID" value="KOS22590.1"/>
    <property type="molecule type" value="Genomic_DNA"/>
</dbReference>
<gene>
    <name evidence="1" type="ORF">ESCO_001918</name>
</gene>
<evidence type="ECO:0000313" key="2">
    <source>
        <dbReference type="Proteomes" id="UP000053831"/>
    </source>
</evidence>
<proteinExistence type="predicted"/>
<evidence type="ECO:0000313" key="1">
    <source>
        <dbReference type="EMBL" id="KOS22590.1"/>
    </source>
</evidence>
<name>A0A0M8N962_ESCWE</name>
<organism evidence="1 2">
    <name type="scientific">Escovopsis weberi</name>
    <dbReference type="NCBI Taxonomy" id="150374"/>
    <lineage>
        <taxon>Eukaryota</taxon>
        <taxon>Fungi</taxon>
        <taxon>Dikarya</taxon>
        <taxon>Ascomycota</taxon>
        <taxon>Pezizomycotina</taxon>
        <taxon>Sordariomycetes</taxon>
        <taxon>Hypocreomycetidae</taxon>
        <taxon>Hypocreales</taxon>
        <taxon>Hypocreaceae</taxon>
        <taxon>Escovopsis</taxon>
    </lineage>
</organism>
<dbReference type="AlphaFoldDB" id="A0A0M8N962"/>